<keyword evidence="9" id="KW-0548">Nucleotidyltransferase</keyword>
<comment type="catalytic activity">
    <reaction evidence="18">
        <text>3'-dephospho-CoA + ATP = ADP + CoA + H(+)</text>
        <dbReference type="Rhea" id="RHEA:18245"/>
        <dbReference type="ChEBI" id="CHEBI:15378"/>
        <dbReference type="ChEBI" id="CHEBI:30616"/>
        <dbReference type="ChEBI" id="CHEBI:57287"/>
        <dbReference type="ChEBI" id="CHEBI:57328"/>
        <dbReference type="ChEBI" id="CHEBI:456216"/>
        <dbReference type="EC" id="2.7.1.24"/>
    </reaction>
    <physiologicalReaction direction="left-to-right" evidence="18">
        <dbReference type="Rhea" id="RHEA:18246"/>
    </physiologicalReaction>
</comment>
<dbReference type="HAMAP" id="MF_00376">
    <property type="entry name" value="Dephospho_CoA_kinase"/>
    <property type="match status" value="1"/>
</dbReference>
<dbReference type="GO" id="GO:0004303">
    <property type="term" value="F:estradiol 17-beta-dehydrogenase [NAD(P)+] activity"/>
    <property type="evidence" value="ECO:0007669"/>
    <property type="project" value="TreeGrafter"/>
</dbReference>
<keyword evidence="27" id="KW-1185">Reference proteome</keyword>
<dbReference type="EC" id="2.7.1.24" evidence="23"/>
<comment type="similarity">
    <text evidence="22">In the central section; belongs to the eukaryotic CoaD family.</text>
</comment>
<comment type="subcellular location">
    <subcellularLocation>
        <location evidence="2">Cytoplasm</location>
    </subcellularLocation>
    <subcellularLocation>
        <location evidence="1">Mitochondrion matrix</location>
    </subcellularLocation>
</comment>
<name>A0A485MNV6_LYNPA</name>
<dbReference type="PANTHER" id="PTHR43391">
    <property type="entry name" value="RETINOL DEHYDROGENASE-RELATED"/>
    <property type="match status" value="1"/>
</dbReference>
<comment type="pathway">
    <text evidence="20">Cofactor biosynthesis; coenzyme A biosynthesis; CoA from (R)-pantothenate: step 4/5.</text>
</comment>
<dbReference type="SUPFAM" id="SSF52540">
    <property type="entry name" value="P-loop containing nucleoside triphosphate hydrolases"/>
    <property type="match status" value="1"/>
</dbReference>
<dbReference type="InterPro" id="IPR002347">
    <property type="entry name" value="SDR_fam"/>
</dbReference>
<keyword evidence="14" id="KW-0560">Oxidoreductase</keyword>
<evidence type="ECO:0000256" key="3">
    <source>
        <dbReference type="ARBA" id="ARBA00006484"/>
    </source>
</evidence>
<keyword evidence="10" id="KW-0547">Nucleotide-binding</keyword>
<dbReference type="PROSITE" id="PS00061">
    <property type="entry name" value="ADH_SHORT"/>
    <property type="match status" value="1"/>
</dbReference>
<protein>
    <recommendedName>
        <fullName evidence="24">Bifunctional coenzyme A synthase</fullName>
        <ecNumber evidence="23">2.7.1.24</ecNumber>
        <ecNumber evidence="5">2.7.7.3</ecNumber>
    </recommendedName>
</protein>
<dbReference type="SUPFAM" id="SSF51735">
    <property type="entry name" value="NAD(P)-binding Rossmann-fold domains"/>
    <property type="match status" value="1"/>
</dbReference>
<comment type="pathway">
    <text evidence="21">Cofactor biosynthesis; coenzyme A biosynthesis; CoA from (R)-pantothenate: step 5/5.</text>
</comment>
<evidence type="ECO:0000256" key="10">
    <source>
        <dbReference type="ARBA" id="ARBA00022741"/>
    </source>
</evidence>
<dbReference type="GO" id="GO:0004595">
    <property type="term" value="F:pantetheine-phosphate adenylyltransferase activity"/>
    <property type="evidence" value="ECO:0007669"/>
    <property type="project" value="UniProtKB-EC"/>
</dbReference>
<evidence type="ECO:0000256" key="24">
    <source>
        <dbReference type="ARBA" id="ARBA00067394"/>
    </source>
</evidence>
<dbReference type="EMBL" id="CAAGRJ010004012">
    <property type="protein sequence ID" value="VFV21967.1"/>
    <property type="molecule type" value="Genomic_DNA"/>
</dbReference>
<keyword evidence="15" id="KW-0496">Mitochondrion</keyword>
<evidence type="ECO:0000313" key="26">
    <source>
        <dbReference type="EMBL" id="VFV21967.1"/>
    </source>
</evidence>
<dbReference type="CDD" id="cd02022">
    <property type="entry name" value="DPCK"/>
    <property type="match status" value="1"/>
</dbReference>
<evidence type="ECO:0000256" key="14">
    <source>
        <dbReference type="ARBA" id="ARBA00023002"/>
    </source>
</evidence>
<dbReference type="GO" id="GO:0006703">
    <property type="term" value="P:estrogen biosynthetic process"/>
    <property type="evidence" value="ECO:0007669"/>
    <property type="project" value="TreeGrafter"/>
</dbReference>
<dbReference type="InterPro" id="IPR014729">
    <property type="entry name" value="Rossmann-like_a/b/a_fold"/>
</dbReference>
<dbReference type="EC" id="2.7.7.3" evidence="5"/>
<dbReference type="GO" id="GO:0005759">
    <property type="term" value="C:mitochondrial matrix"/>
    <property type="evidence" value="ECO:0007669"/>
    <property type="project" value="UniProtKB-SubCell"/>
</dbReference>
<comment type="catalytic activity">
    <reaction evidence="17">
        <text>(R)-4'-phosphopantetheine + ATP + H(+) = 3'-dephospho-CoA + diphosphate</text>
        <dbReference type="Rhea" id="RHEA:19801"/>
        <dbReference type="ChEBI" id="CHEBI:15378"/>
        <dbReference type="ChEBI" id="CHEBI:30616"/>
        <dbReference type="ChEBI" id="CHEBI:33019"/>
        <dbReference type="ChEBI" id="CHEBI:57328"/>
        <dbReference type="ChEBI" id="CHEBI:61723"/>
        <dbReference type="EC" id="2.7.7.3"/>
    </reaction>
    <physiologicalReaction direction="left-to-right" evidence="17">
        <dbReference type="Rhea" id="RHEA:19802"/>
    </physiologicalReaction>
</comment>
<evidence type="ECO:0000256" key="18">
    <source>
        <dbReference type="ARBA" id="ARBA00051912"/>
    </source>
</evidence>
<evidence type="ECO:0000256" key="7">
    <source>
        <dbReference type="ARBA" id="ARBA00022553"/>
    </source>
</evidence>
<dbReference type="InterPro" id="IPR004821">
    <property type="entry name" value="Cyt_trans-like"/>
</dbReference>
<comment type="function">
    <text evidence="19">Bifunctional enzyme that catalyzes the fourth and fifth sequential steps of CoA biosynthetic pathway. The fourth reaction is catalyzed by the phosphopantetheine adenylyltransferase, coded by the coaD domain; the fifth reaction is catalyzed by the dephospho-CoA kinase, coded by the coaE domain. May act as a point of CoA biosynthesis regulation.</text>
</comment>
<dbReference type="InterPro" id="IPR027417">
    <property type="entry name" value="P-loop_NTPase"/>
</dbReference>
<dbReference type="FunFam" id="3.40.50.300:FF:000899">
    <property type="entry name" value="Bifunctional coenzyme A synthase"/>
    <property type="match status" value="1"/>
</dbReference>
<dbReference type="Pfam" id="PF01467">
    <property type="entry name" value="CTP_transf_like"/>
    <property type="match status" value="1"/>
</dbReference>
<reference evidence="26 27" key="1">
    <citation type="submission" date="2019-01" db="EMBL/GenBank/DDBJ databases">
        <authorList>
            <person name="Alioto T."/>
            <person name="Alioto T."/>
        </authorList>
    </citation>
    <scope>NUCLEOTIDE SEQUENCE [LARGE SCALE GENOMIC DNA]</scope>
</reference>
<keyword evidence="16" id="KW-0511">Multifunctional enzyme</keyword>
<organism evidence="26 27">
    <name type="scientific">Lynx pardinus</name>
    <name type="common">Iberian lynx</name>
    <name type="synonym">Felis pardina</name>
    <dbReference type="NCBI Taxonomy" id="191816"/>
    <lineage>
        <taxon>Eukaryota</taxon>
        <taxon>Metazoa</taxon>
        <taxon>Chordata</taxon>
        <taxon>Craniata</taxon>
        <taxon>Vertebrata</taxon>
        <taxon>Euteleostomi</taxon>
        <taxon>Mammalia</taxon>
        <taxon>Eutheria</taxon>
        <taxon>Laurasiatheria</taxon>
        <taxon>Carnivora</taxon>
        <taxon>Feliformia</taxon>
        <taxon>Felidae</taxon>
        <taxon>Felinae</taxon>
        <taxon>Lynx</taxon>
    </lineage>
</organism>
<evidence type="ECO:0000256" key="13">
    <source>
        <dbReference type="ARBA" id="ARBA00022993"/>
    </source>
</evidence>
<dbReference type="AlphaFoldDB" id="A0A485MNV6"/>
<sequence length="878" mass="94986">MDRTVVLITGCSSGIGLHLALRLASDPSRRFKVYATLRDLRAQGPLREAAQSRGCPPGSLEMLQLDVRDADSVAAARARVTEGRVDVLVCNAGRGLLGPLEVQEAGAVGSVLDVNVAGTVRTLQAFLPDMKRRRSGRVLVTGSMGGLMGAWNGAGPAGGVGPGDSARGYSGLRAPPKASSPLEGLPFNAVYCASKFAIEGLCESLAVLLPPFGVHVSLIECGPVRTAFQEKLEGGPGGALDGADAETRDLFSRYQRHLERIFHEAAQDPEEVTEVFLAALRAPRPALRYFSTERFLPLPHNPSVTHASSSWLSAGLGSMAVFRSGLLVLTTPLASLAPRLAPILTSAARLVNHTLYVHLQPGMSLGGPAQPQSSLVQATFEVLDFITHLYAGADVHRHLDVRVLLTNIGAKSAFLPHLPSSVQNLAHPPEVVLTDFQTLDGSQYNPVKQQLERYATSCYSCCPQLASVLLYPDYGPGELSVESLDVPLPSTIRPASPVARSPKQPVRGYHRGAVGGTFDRLHNAHKVLLSVACILAQEQLVVGVADKDLLKSKLLPELLQPYTERVEHLSEFLVDIKPSLTFDITPLLDPYGPAGSNPSLEFLVVSEETYRGGMAVNRFRLENGLEELALYQIQVLKDPNHTDNEEDKVSSSTFRQRMLGKLLRPPYKRPELPTQLYVIGLTGISGSGKSSVAQRLKGLGAFVIDSDHLGHRAYAPGGPAYQPVVEAFGADILHKDGIINRKVLGSRVFGNKKQLKILTDIVWPIIAKLAREEMNQAVAEGKHVCVIDAALLLEAGWQNMVHEVWTVVIPETEAIRRIVERDGLSEAAAQSRLQSQMSGQQLVDQSHVVLSTLWEPHVTQCQVEKAWALLQKRISQTP</sequence>
<dbReference type="Proteomes" id="UP000386466">
    <property type="component" value="Unassembled WGS sequence"/>
</dbReference>
<dbReference type="Pfam" id="PF00106">
    <property type="entry name" value="adh_short"/>
    <property type="match status" value="2"/>
</dbReference>
<dbReference type="CDD" id="cd02164">
    <property type="entry name" value="PPAT_CoAS"/>
    <property type="match status" value="1"/>
</dbReference>
<dbReference type="NCBIfam" id="TIGR00152">
    <property type="entry name" value="dephospho-CoA kinase"/>
    <property type="match status" value="1"/>
</dbReference>
<dbReference type="InterPro" id="IPR020904">
    <property type="entry name" value="Sc_DH/Rdtase_CS"/>
</dbReference>
<comment type="similarity">
    <text evidence="3">Belongs to the short-chain dehydrogenases/reductases (SDR) family.</text>
</comment>
<dbReference type="PRINTS" id="PR00081">
    <property type="entry name" value="GDHRDH"/>
</dbReference>
<evidence type="ECO:0000256" key="17">
    <source>
        <dbReference type="ARBA" id="ARBA00051310"/>
    </source>
</evidence>
<dbReference type="Gene3D" id="3.40.50.620">
    <property type="entry name" value="HUPs"/>
    <property type="match status" value="1"/>
</dbReference>
<gene>
    <name evidence="26" type="ORF">LYPA_23C001757</name>
</gene>
<keyword evidence="7" id="KW-0597">Phosphoprotein</keyword>
<evidence type="ECO:0000256" key="8">
    <source>
        <dbReference type="ARBA" id="ARBA00022679"/>
    </source>
</evidence>
<proteinExistence type="inferred from homology"/>
<evidence type="ECO:0000259" key="25">
    <source>
        <dbReference type="Pfam" id="PF01467"/>
    </source>
</evidence>
<evidence type="ECO:0000256" key="11">
    <source>
        <dbReference type="ARBA" id="ARBA00022777"/>
    </source>
</evidence>
<dbReference type="GO" id="GO:0005829">
    <property type="term" value="C:cytosol"/>
    <property type="evidence" value="ECO:0007669"/>
    <property type="project" value="TreeGrafter"/>
</dbReference>
<dbReference type="InterPro" id="IPR001977">
    <property type="entry name" value="Depp_CoAkinase"/>
</dbReference>
<evidence type="ECO:0000256" key="21">
    <source>
        <dbReference type="ARBA" id="ARBA00060696"/>
    </source>
</evidence>
<dbReference type="InterPro" id="IPR036291">
    <property type="entry name" value="NAD(P)-bd_dom_sf"/>
</dbReference>
<evidence type="ECO:0000256" key="4">
    <source>
        <dbReference type="ARBA" id="ARBA00011245"/>
    </source>
</evidence>
<dbReference type="GO" id="GO:0015937">
    <property type="term" value="P:coenzyme A biosynthetic process"/>
    <property type="evidence" value="ECO:0007669"/>
    <property type="project" value="UniProtKB-KW"/>
</dbReference>
<dbReference type="SUPFAM" id="SSF52374">
    <property type="entry name" value="Nucleotidylyl transferase"/>
    <property type="match status" value="1"/>
</dbReference>
<evidence type="ECO:0000256" key="5">
    <source>
        <dbReference type="ARBA" id="ARBA00012392"/>
    </source>
</evidence>
<evidence type="ECO:0000256" key="1">
    <source>
        <dbReference type="ARBA" id="ARBA00004305"/>
    </source>
</evidence>
<dbReference type="GO" id="GO:0005524">
    <property type="term" value="F:ATP binding"/>
    <property type="evidence" value="ECO:0007669"/>
    <property type="project" value="UniProtKB-KW"/>
</dbReference>
<evidence type="ECO:0000313" key="27">
    <source>
        <dbReference type="Proteomes" id="UP000386466"/>
    </source>
</evidence>
<evidence type="ECO:0000256" key="2">
    <source>
        <dbReference type="ARBA" id="ARBA00004496"/>
    </source>
</evidence>
<feature type="domain" description="Cytidyltransferase-like" evidence="25">
    <location>
        <begin position="514"/>
        <end position="657"/>
    </location>
</feature>
<evidence type="ECO:0000256" key="15">
    <source>
        <dbReference type="ARBA" id="ARBA00023128"/>
    </source>
</evidence>
<dbReference type="PROSITE" id="PS51219">
    <property type="entry name" value="DPCK"/>
    <property type="match status" value="1"/>
</dbReference>
<keyword evidence="13" id="KW-0173">Coenzyme A biosynthesis</keyword>
<dbReference type="PANTHER" id="PTHR43391:SF15">
    <property type="entry name" value="17-BETA-HYDROXYSTEROID DEHYDROGENASE TYPE 1"/>
    <property type="match status" value="1"/>
</dbReference>
<evidence type="ECO:0000256" key="19">
    <source>
        <dbReference type="ARBA" id="ARBA00059677"/>
    </source>
</evidence>
<dbReference type="GO" id="GO:0004140">
    <property type="term" value="F:dephospho-CoA kinase activity"/>
    <property type="evidence" value="ECO:0007669"/>
    <property type="project" value="UniProtKB-EC"/>
</dbReference>
<dbReference type="Gene3D" id="3.40.50.300">
    <property type="entry name" value="P-loop containing nucleotide triphosphate hydrolases"/>
    <property type="match status" value="1"/>
</dbReference>
<keyword evidence="6" id="KW-0963">Cytoplasm</keyword>
<keyword evidence="8" id="KW-0808">Transferase</keyword>
<evidence type="ECO:0000256" key="20">
    <source>
        <dbReference type="ARBA" id="ARBA00060565"/>
    </source>
</evidence>
<evidence type="ECO:0000256" key="9">
    <source>
        <dbReference type="ARBA" id="ARBA00022695"/>
    </source>
</evidence>
<comment type="subunit">
    <text evidence="4">Monomer.</text>
</comment>
<dbReference type="Pfam" id="PF01121">
    <property type="entry name" value="CoaE"/>
    <property type="match status" value="1"/>
</dbReference>
<evidence type="ECO:0000256" key="12">
    <source>
        <dbReference type="ARBA" id="ARBA00022840"/>
    </source>
</evidence>
<keyword evidence="12" id="KW-0067">ATP-binding</keyword>
<evidence type="ECO:0000256" key="23">
    <source>
        <dbReference type="ARBA" id="ARBA00066359"/>
    </source>
</evidence>
<evidence type="ECO:0000256" key="22">
    <source>
        <dbReference type="ARBA" id="ARBA00061673"/>
    </source>
</evidence>
<dbReference type="FunFam" id="3.40.50.620:FF:000089">
    <property type="entry name" value="Bifunctional coenzyme A synthase"/>
    <property type="match status" value="1"/>
</dbReference>
<evidence type="ECO:0000256" key="6">
    <source>
        <dbReference type="ARBA" id="ARBA00022490"/>
    </source>
</evidence>
<keyword evidence="11" id="KW-0418">Kinase</keyword>
<evidence type="ECO:0000256" key="16">
    <source>
        <dbReference type="ARBA" id="ARBA00023268"/>
    </source>
</evidence>
<dbReference type="Gene3D" id="3.40.50.720">
    <property type="entry name" value="NAD(P)-binding Rossmann-like Domain"/>
    <property type="match status" value="1"/>
</dbReference>
<accession>A0A485MNV6</accession>